<feature type="region of interest" description="Disordered" evidence="6">
    <location>
        <begin position="2790"/>
        <end position="2921"/>
    </location>
</feature>
<organism evidence="9">
    <name type="scientific">Lepeophtheirus salmonis</name>
    <name type="common">Salmon louse</name>
    <name type="synonym">Caligus salmonis</name>
    <dbReference type="NCBI Taxonomy" id="72036"/>
    <lineage>
        <taxon>Eukaryota</taxon>
        <taxon>Metazoa</taxon>
        <taxon>Ecdysozoa</taxon>
        <taxon>Arthropoda</taxon>
        <taxon>Crustacea</taxon>
        <taxon>Multicrustacea</taxon>
        <taxon>Hexanauplia</taxon>
        <taxon>Copepoda</taxon>
        <taxon>Siphonostomatoida</taxon>
        <taxon>Caligidae</taxon>
        <taxon>Lepeophtheirus</taxon>
    </lineage>
</organism>
<feature type="compositionally biased region" description="Polar residues" evidence="6">
    <location>
        <begin position="2790"/>
        <end position="2814"/>
    </location>
</feature>
<evidence type="ECO:0000256" key="7">
    <source>
        <dbReference type="SAM" id="Phobius"/>
    </source>
</evidence>
<dbReference type="Gene3D" id="3.10.250.10">
    <property type="entry name" value="SRCR-like domain"/>
    <property type="match status" value="3"/>
</dbReference>
<evidence type="ECO:0000256" key="2">
    <source>
        <dbReference type="ARBA" id="ARBA00022737"/>
    </source>
</evidence>
<feature type="domain" description="SRCR" evidence="8">
    <location>
        <begin position="984"/>
        <end position="1090"/>
    </location>
</feature>
<dbReference type="InterPro" id="IPR035914">
    <property type="entry name" value="Sperma_CUB_dom_sf"/>
</dbReference>
<dbReference type="InterPro" id="IPR016187">
    <property type="entry name" value="CTDL_fold"/>
</dbReference>
<evidence type="ECO:0000256" key="5">
    <source>
        <dbReference type="PROSITE-ProRule" id="PRU00196"/>
    </source>
</evidence>
<sequence length="3002" mass="341042">MSLVRQHKKCYSPRRISDLSLQNMMMIHSGKFPIVIIVLLTFISPLESGLITKTRIDQDEIWALEESPFIVQKDVLITAKLEIEPGVNVRFKPEAGLTIRGDGVLVAEGYESRLIKFLPDEYIVESSPDFNRTARLVDGPTINEGIVQVLEKGKWRSVCTNSRNWTQIDLEVTCRQLGFQGGEWHHWFPHLNDTQQILYEDPGCTGLEPRLDLCNWSRRRMGSGVCDHHPNLGIRCLPFHHKENRLASGHWRGLRFESAQFIKELTIENTLYVSSSRSILKFVEIIGAGRGTWRGRPNATSAVESWGIPPRMEHIHIRHCAYNGINITNPEGRVIIKNANITLNRGYGVFVNSSTGDINILDSVVSNNMGDGIKYYMHDKIPDPKVESGVDIHDFCTYSTTYSQTYPFMMVAEQYYNSAVNRVCGKRFYTQHGFLITLHFVHMISEENEGAILEIYDGSDTNSRLIVSVNVRNYTRPESAVSTGNNMYILFKADRKMKAEVFLEITAGPHRAFDLNVTNSNVAHNSGRGIWVQKMRSAVHLHKTQVWGHNHVAGLNVEYGSGDINVTESKISQNWVDGINITYAGGTQNISRSKLHNNLGHGFAVWFNETSVNYPIRQETIIQYSSITLNKDVGVLVGNYCGPALVNISGNHFTDGQSIALQILSCWKEEKNELINTRTPTLRLQIGNNFFERHKRVAIFLSPLSKAYGFIEHNDFLYNDGGCIYIWNENDFMLESQPVDLTIHENRFKFNKGSFVLNLGLNHIAVGDRQSLTVKFNWIQNNIIKEPWPGLNPRSRVAAPVVLSSKNVLVFRNLIDNPESRYEIGSHLVEPNSALDCRKNWLGHKDEQTVWRKIFDRDDRYNLAKIDYVPYLLSNNINTELVLERPEWEPQFINSETKEVGGDVTGVEELRSDGVYIVKRDINVRPSGRLKITPGVTLKFETSVGMMIAGELIAEGDLQGGQPLLTLSEKQPIKLLDNSSDYVVRLVGGSTTHEGRLEIKIDDVWGTVCNFGWTIQSAAIACQQIGGVLNPEDWLILPGQLPDYEEGPIHLSNVRCGPLDTDIRYCLNSESTSDFYGSCNHNNDVGIKCFGPSWSGIRLGMTAKRSKLYDVRIEKAGLFDYRIYKFVPAIQVDFSHHVFEHLDVSNNDNDGFGLSYSDIYYPDKVNFIKNCKFNFNKRHGLSFKQLGMRVVDTEILGNSESGIHHDPKLDKLEQRELREWMSLIDEGTSDTIISIPNNDAGTSEDNPIIIKEKESRLIVSSEVVGKSILRRYHVRTERDEFVIGMQLLNPFHNHTTEQLIIYDFKIVSDDPNIQRFNVSRDIASFPQISSSYSITLEYNTGKAALGNLMLLLTPIHCADLPSNCNSRSHHINPIHRSKIVPGSFPRLTIHHTKILENRRGLSTIHYNRYLGHDNQVYLRKSNESIEIYDSEISSNREEAFYVFTPFRELNQFNISETTYMINRTKFFDNGRGIFQYSKDLRDSNNLYHWVLRENIFENNVGGGFDVALPYVWQYNENYTHTVHIDSNIIRKNQGFDIHIRGHFARVYVVNNTIVENVCHQGILALRGMEKEARIFGNVIQNNDGVYMVEFDTDSHSSINGFVSGYFSQNIVQRNTNSEERFNRSSYYFHPASYAIAVKGVQRVNLTDNLLGNPGLDYELLSGLRTARASNHLNAQKNYWGSSDERIIQQSIFDFDDWNSFAVTNYLPYYEQNDFDSLLSGSYRENEKDVSKILDNLGGRLWQSLRLVKRGRPYVVKSDLTIMPEVTLTIDPGVQIEFYPSVGILVLGTLQARGSIDDKIIFKPARNNEVKDIRVKPQMPLRNKRKTKHYYKLNDKNKFEVRLCQANENGTICPPHINQGFVELFNQTTKQWVPICDKRFSERNAQVVCRQLGFSDINVHLDFGKRIEYHINSLTRIIVWPEPYQCMGKEPSLAQCDIRMNGQIYGHTYGCDWKGSDFAFIHCGEENLPDHYDHWGGIRFSVKEFEQELFHTRVHDAVTHSTLHYHESILEYIEIIGAGILHGEKSPAIQAVMSSPHITQIVIKNSAHDGINLISPSRTLTMLHNLIENNLGIGISAAVLSGEVREAELSAFIPLKEVPIPYHVFGLVDICDPQKEIVIEERILLYYKYDNNPVDCVKIFSSIFDVKPLGFRLLQFNLVDSQGESWTPDHLALYDGDLYNASTLEIVTIKVDGTDNENKLYSTTRNHPMSIKFHATGARENMGFVAEVVTLPVSAIGIDRNILHNVSFSVFDGNQKGAIDYTSAGEINPIVTIQRNRFINNGLSLYGNFSTCKYGSVNLDVQNTRDMFFYNNYVSGNVGGFRLKSGSSGTATAMRGLLHNNVFADNVKKTTLALEGRQTSPYQQITLIKNYFTRSDVPYETAILFDQVVCNATFNTIHNNRGKSIMEVKGFSNVRLPIYQSFTHNGFFNNEAYGDHCDKTTLQTCTYGIRATVVAGSPGQQYVDNIFYNRNNDYELVTLNRSEWDVWKTPINAKYNYWAYNETYAVAGRIKDLNDEDGLLEVDFTPFQMNNKTLLSGIKCYPGWTLIDNTCFMYFGGPMTYKEAEEFCLKDNSSVPYVNDNFLTHYLGQYLLIEQDDWRYYDMVWVKHLDSGIGECTVYVNGDVESADCDLLLPTLCENDPHPEPLTPFTSFLTQEVVYFFLAFIACFILIFIICCLWCSNTRRKQKERFERRNSIRMSKSSLAGSRSLVSVASTGFTDVNYRKRILSNSKDGNMVSTSPYGPGITPTATINPSSRNTGNNSYDSLADKPSLGLNSTADDEIQSYEIYEAQNNRPQPSASSQRYFGNNFSPNYQPKTFAESHDVHYSTDRQPWPDPWKNSEPSREPSHVDNTTSSSEVESSNDGSATSASSHRDPYSAPTYASFRPQSRQKNQQPQPPQQPNDNSKSRHRIPSVPGYARPFAHSNAHENNLSVSTRLLDISQDSAVNNLRNSSIRSRSVGQILETNFDEVDDPPNTDDKLKHSMSMGDSALAHLTLSPLETEM</sequence>
<keyword evidence="4" id="KW-0325">Glycoprotein</keyword>
<evidence type="ECO:0000256" key="6">
    <source>
        <dbReference type="SAM" id="MobiDB-lite"/>
    </source>
</evidence>
<dbReference type="InterPro" id="IPR006626">
    <property type="entry name" value="PbH1"/>
</dbReference>
<dbReference type="Gene3D" id="2.160.20.10">
    <property type="entry name" value="Single-stranded right-handed beta-helix, Pectin lyase-like"/>
    <property type="match status" value="2"/>
</dbReference>
<feature type="domain" description="SRCR" evidence="8">
    <location>
        <begin position="1840"/>
        <end position="1963"/>
    </location>
</feature>
<dbReference type="SMART" id="SM00202">
    <property type="entry name" value="SR"/>
    <property type="match status" value="3"/>
</dbReference>
<dbReference type="CDD" id="cd00041">
    <property type="entry name" value="CUB"/>
    <property type="match status" value="1"/>
</dbReference>
<name>A0A0K2SYZ6_LEPSM</name>
<dbReference type="InterPro" id="IPR036772">
    <property type="entry name" value="SRCR-like_dom_sf"/>
</dbReference>
<keyword evidence="7" id="KW-0472">Membrane</keyword>
<dbReference type="SUPFAM" id="SSF56436">
    <property type="entry name" value="C-type lectin-like"/>
    <property type="match status" value="1"/>
</dbReference>
<feature type="transmembrane region" description="Helical" evidence="7">
    <location>
        <begin position="2656"/>
        <end position="2678"/>
    </location>
</feature>
<dbReference type="PROSITE" id="PS50287">
    <property type="entry name" value="SRCR_2"/>
    <property type="match status" value="3"/>
</dbReference>
<dbReference type="InterPro" id="IPR016186">
    <property type="entry name" value="C-type_lectin-like/link_sf"/>
</dbReference>
<feature type="compositionally biased region" description="Low complexity" evidence="6">
    <location>
        <begin position="2884"/>
        <end position="2893"/>
    </location>
</feature>
<dbReference type="SUPFAM" id="SSF56487">
    <property type="entry name" value="SRCR-like"/>
    <property type="match status" value="3"/>
</dbReference>
<dbReference type="SUPFAM" id="SSF49854">
    <property type="entry name" value="Spermadhesin, CUB domain"/>
    <property type="match status" value="1"/>
</dbReference>
<dbReference type="CDD" id="cd00037">
    <property type="entry name" value="CLECT"/>
    <property type="match status" value="1"/>
</dbReference>
<feature type="domain" description="SRCR" evidence="8">
    <location>
        <begin position="134"/>
        <end position="237"/>
    </location>
</feature>
<evidence type="ECO:0000256" key="4">
    <source>
        <dbReference type="ARBA" id="ARBA00023180"/>
    </source>
</evidence>
<feature type="region of interest" description="Disordered" evidence="6">
    <location>
        <begin position="2732"/>
        <end position="2775"/>
    </location>
</feature>
<dbReference type="InterPro" id="IPR039448">
    <property type="entry name" value="Beta_helix"/>
</dbReference>
<dbReference type="GO" id="GO:0016020">
    <property type="term" value="C:membrane"/>
    <property type="evidence" value="ECO:0007669"/>
    <property type="project" value="InterPro"/>
</dbReference>
<accession>A0A0K2SYZ6</accession>
<feature type="disulfide bond" evidence="5">
    <location>
        <begin position="204"/>
        <end position="214"/>
    </location>
</feature>
<comment type="caution">
    <text evidence="5">Lacks conserved residue(s) required for the propagation of feature annotation.</text>
</comment>
<dbReference type="InterPro" id="IPR000859">
    <property type="entry name" value="CUB_dom"/>
</dbReference>
<dbReference type="Pfam" id="PF13229">
    <property type="entry name" value="Beta_helix"/>
    <property type="match status" value="1"/>
</dbReference>
<evidence type="ECO:0000259" key="8">
    <source>
        <dbReference type="PROSITE" id="PS50287"/>
    </source>
</evidence>
<feature type="compositionally biased region" description="Basic and acidic residues" evidence="6">
    <location>
        <begin position="2818"/>
        <end position="2827"/>
    </location>
</feature>
<dbReference type="InterPro" id="IPR053243">
    <property type="entry name" value="SJ_maturation_regulator"/>
</dbReference>
<feature type="disulfide bond" evidence="5">
    <location>
        <begin position="1925"/>
        <end position="1935"/>
    </location>
</feature>
<dbReference type="OrthoDB" id="536948at2759"/>
<dbReference type="Gene3D" id="2.60.120.290">
    <property type="entry name" value="Spermadhesin, CUB domain"/>
    <property type="match status" value="1"/>
</dbReference>
<dbReference type="PROSITE" id="PS00420">
    <property type="entry name" value="SRCR_1"/>
    <property type="match status" value="1"/>
</dbReference>
<dbReference type="SMART" id="SM00710">
    <property type="entry name" value="PbH1"/>
    <property type="match status" value="17"/>
</dbReference>
<evidence type="ECO:0000313" key="9">
    <source>
        <dbReference type="EMBL" id="CDW18602.1"/>
    </source>
</evidence>
<dbReference type="InterPro" id="IPR012334">
    <property type="entry name" value="Pectin_lyas_fold"/>
</dbReference>
<keyword evidence="1" id="KW-0732">Signal</keyword>
<keyword evidence="2" id="KW-0677">Repeat</keyword>
<keyword evidence="7" id="KW-0812">Transmembrane</keyword>
<feature type="disulfide bond" evidence="5">
    <location>
        <begin position="1056"/>
        <end position="1066"/>
    </location>
</feature>
<evidence type="ECO:0000256" key="3">
    <source>
        <dbReference type="ARBA" id="ARBA00023157"/>
    </source>
</evidence>
<dbReference type="PANTHER" id="PTHR47653:SF1">
    <property type="entry name" value="DELETED IN MALIGNANT BRAIN TUMORS 1 PROTEIN"/>
    <property type="match status" value="1"/>
</dbReference>
<proteinExistence type="predicted"/>
<feature type="compositionally biased region" description="Low complexity" evidence="6">
    <location>
        <begin position="2848"/>
        <end position="2869"/>
    </location>
</feature>
<dbReference type="Pfam" id="PF00530">
    <property type="entry name" value="SRCR"/>
    <property type="match status" value="3"/>
</dbReference>
<feature type="compositionally biased region" description="Polar residues" evidence="6">
    <location>
        <begin position="2746"/>
        <end position="2763"/>
    </location>
</feature>
<dbReference type="PANTHER" id="PTHR47653">
    <property type="entry name" value="PROTEIN BARK BEETLE"/>
    <property type="match status" value="1"/>
</dbReference>
<keyword evidence="3 5" id="KW-1015">Disulfide bond</keyword>
<dbReference type="SUPFAM" id="SSF51126">
    <property type="entry name" value="Pectin lyase-like"/>
    <property type="match status" value="1"/>
</dbReference>
<protein>
    <submittedName>
        <fullName evidence="9">Putative LOC100120269 [Nasonia vitripennis]</fullName>
    </submittedName>
</protein>
<dbReference type="EMBL" id="HACA01001241">
    <property type="protein sequence ID" value="CDW18602.1"/>
    <property type="molecule type" value="Transcribed_RNA"/>
</dbReference>
<dbReference type="PRINTS" id="PR00258">
    <property type="entry name" value="SPERACTRCPTR"/>
</dbReference>
<evidence type="ECO:0000256" key="1">
    <source>
        <dbReference type="ARBA" id="ARBA00022729"/>
    </source>
</evidence>
<dbReference type="GO" id="GO:0045217">
    <property type="term" value="P:cell-cell junction maintenance"/>
    <property type="evidence" value="ECO:0007669"/>
    <property type="project" value="TreeGrafter"/>
</dbReference>
<keyword evidence="7" id="KW-1133">Transmembrane helix</keyword>
<dbReference type="InterPro" id="IPR011050">
    <property type="entry name" value="Pectin_lyase_fold/virulence"/>
</dbReference>
<dbReference type="Gene3D" id="3.10.100.10">
    <property type="entry name" value="Mannose-Binding Protein A, subunit A"/>
    <property type="match status" value="1"/>
</dbReference>
<reference evidence="9" key="1">
    <citation type="submission" date="2014-05" db="EMBL/GenBank/DDBJ databases">
        <authorList>
            <person name="Chronopoulou M."/>
        </authorList>
    </citation>
    <scope>NUCLEOTIDE SEQUENCE</scope>
    <source>
        <tissue evidence="9">Whole organism</tissue>
    </source>
</reference>
<dbReference type="InterPro" id="IPR001190">
    <property type="entry name" value="SRCR"/>
</dbReference>